<dbReference type="Proteomes" id="UP001642409">
    <property type="component" value="Unassembled WGS sequence"/>
</dbReference>
<dbReference type="AlphaFoldDB" id="A0AA86QCJ5"/>
<keyword evidence="3" id="KW-1185">Reference proteome</keyword>
<name>A0AA86QCJ5_9EUKA</name>
<sequence>MKDILFKATLGQRGKGKIGAYLIQRVTYPVKTQFTVSHFWSCLSIIHKWQKSVCHPNVQLLQQIMIEIQIQYLQDRAVMAVKLVQLHQKLQYSAVKAVFYRQTKKGSKLYQSSVKL</sequence>
<reference evidence="2 3" key="2">
    <citation type="submission" date="2024-07" db="EMBL/GenBank/DDBJ databases">
        <authorList>
            <person name="Akdeniz Z."/>
        </authorList>
    </citation>
    <scope>NUCLEOTIDE SEQUENCE [LARGE SCALE GENOMIC DNA]</scope>
</reference>
<dbReference type="EMBL" id="CAXDID020000188">
    <property type="protein sequence ID" value="CAL6051443.1"/>
    <property type="molecule type" value="Genomic_DNA"/>
</dbReference>
<evidence type="ECO:0000313" key="3">
    <source>
        <dbReference type="Proteomes" id="UP001642409"/>
    </source>
</evidence>
<reference evidence="1" key="1">
    <citation type="submission" date="2023-06" db="EMBL/GenBank/DDBJ databases">
        <authorList>
            <person name="Kurt Z."/>
        </authorList>
    </citation>
    <scope>NUCLEOTIDE SEQUENCE</scope>
</reference>
<evidence type="ECO:0000313" key="2">
    <source>
        <dbReference type="EMBL" id="CAL6051443.1"/>
    </source>
</evidence>
<gene>
    <name evidence="1" type="ORF">HINF_LOCUS44271</name>
    <name evidence="2" type="ORF">HINF_LOCUS44372</name>
</gene>
<evidence type="ECO:0000313" key="1">
    <source>
        <dbReference type="EMBL" id="CAI9956626.1"/>
    </source>
</evidence>
<organism evidence="1">
    <name type="scientific">Hexamita inflata</name>
    <dbReference type="NCBI Taxonomy" id="28002"/>
    <lineage>
        <taxon>Eukaryota</taxon>
        <taxon>Metamonada</taxon>
        <taxon>Diplomonadida</taxon>
        <taxon>Hexamitidae</taxon>
        <taxon>Hexamitinae</taxon>
        <taxon>Hexamita</taxon>
    </lineage>
</organism>
<comment type="caution">
    <text evidence="1">The sequence shown here is derived from an EMBL/GenBank/DDBJ whole genome shotgun (WGS) entry which is preliminary data.</text>
</comment>
<accession>A0AA86QCJ5</accession>
<dbReference type="EMBL" id="CATOUU010000878">
    <property type="protein sequence ID" value="CAI9956626.1"/>
    <property type="molecule type" value="Genomic_DNA"/>
</dbReference>
<protein>
    <submittedName>
        <fullName evidence="2">Hypothetical_protein</fullName>
    </submittedName>
</protein>
<proteinExistence type="predicted"/>